<dbReference type="NCBIfam" id="TIGR00222">
    <property type="entry name" value="panB"/>
    <property type="match status" value="1"/>
</dbReference>
<dbReference type="InterPro" id="IPR040442">
    <property type="entry name" value="Pyrv_kinase-like_dom_sf"/>
</dbReference>
<comment type="pathway">
    <text evidence="5">Cofactor biosynthesis; (R)-pantothenate biosynthesis; (R)-pantoate from 3-methyl-2-oxobutanoate: step 1/2.</text>
</comment>
<accession>A0ABQ2GUR3</accession>
<evidence type="ECO:0000256" key="1">
    <source>
        <dbReference type="ARBA" id="ARBA00008676"/>
    </source>
</evidence>
<dbReference type="Gene3D" id="3.20.20.60">
    <property type="entry name" value="Phosphoenolpyruvate-binding domains"/>
    <property type="match status" value="1"/>
</dbReference>
<keyword evidence="4 5" id="KW-0808">Transferase</keyword>
<feature type="binding site" evidence="5">
    <location>
        <position position="171"/>
    </location>
    <ligand>
        <name>3-methyl-2-oxobutanoate</name>
        <dbReference type="ChEBI" id="CHEBI:11851"/>
    </ligand>
</feature>
<keyword evidence="7" id="KW-1185">Reference proteome</keyword>
<comment type="subunit">
    <text evidence="2 5">Homodecamer; pentamer of dimers.</text>
</comment>
<evidence type="ECO:0000313" key="7">
    <source>
        <dbReference type="Proteomes" id="UP000661918"/>
    </source>
</evidence>
<name>A0ABQ2GUR3_9DEIO</name>
<dbReference type="Pfam" id="PF02548">
    <property type="entry name" value="Pantoate_transf"/>
    <property type="match status" value="1"/>
</dbReference>
<protein>
    <recommendedName>
        <fullName evidence="5">3-methyl-2-oxobutanoate hydroxymethyltransferase</fullName>
        <ecNumber evidence="5">2.1.2.11</ecNumber>
    </recommendedName>
    <alternativeName>
        <fullName evidence="5">Ketopantoate hydroxymethyltransferase</fullName>
        <shortName evidence="5">KPHMT</shortName>
    </alternativeName>
</protein>
<keyword evidence="3 5" id="KW-0566">Pantothenate biosynthesis</keyword>
<dbReference type="SUPFAM" id="SSF51621">
    <property type="entry name" value="Phosphoenolpyruvate/pyruvate domain"/>
    <property type="match status" value="1"/>
</dbReference>
<evidence type="ECO:0000313" key="6">
    <source>
        <dbReference type="EMBL" id="GGM14352.1"/>
    </source>
</evidence>
<organism evidence="6 7">
    <name type="scientific">Deinococcus aerophilus</name>
    <dbReference type="NCBI Taxonomy" id="522488"/>
    <lineage>
        <taxon>Bacteria</taxon>
        <taxon>Thermotogati</taxon>
        <taxon>Deinococcota</taxon>
        <taxon>Deinococci</taxon>
        <taxon>Deinococcales</taxon>
        <taxon>Deinococcaceae</taxon>
        <taxon>Deinococcus</taxon>
    </lineage>
</organism>
<comment type="subcellular location">
    <subcellularLocation>
        <location evidence="5">Cytoplasm</location>
    </subcellularLocation>
</comment>
<evidence type="ECO:0000256" key="2">
    <source>
        <dbReference type="ARBA" id="ARBA00011424"/>
    </source>
</evidence>
<dbReference type="NCBIfam" id="NF001452">
    <property type="entry name" value="PRK00311.1"/>
    <property type="match status" value="1"/>
</dbReference>
<feature type="active site" description="Proton acceptor" evidence="5">
    <location>
        <position position="241"/>
    </location>
</feature>
<comment type="function">
    <text evidence="5">Catalyzes the reversible reaction in which hydroxymethyl group from 5,10-methylenetetrahydrofolate is transferred onto alpha-ketoisovalerate to form ketopantoate.</text>
</comment>
<evidence type="ECO:0000256" key="4">
    <source>
        <dbReference type="ARBA" id="ARBA00022679"/>
    </source>
</evidence>
<dbReference type="InterPro" id="IPR003700">
    <property type="entry name" value="Pantoate_hydroxy_MeTrfase"/>
</dbReference>
<comment type="similarity">
    <text evidence="1 5">Belongs to the PanB family.</text>
</comment>
<dbReference type="EC" id="2.1.2.11" evidence="5"/>
<comment type="caution">
    <text evidence="6">The sequence shown here is derived from an EMBL/GenBank/DDBJ whole genome shotgun (WGS) entry which is preliminary data.</text>
</comment>
<sequence>MAEESPLQPALGFVIGGRGAVPLLTREILRRAELDRDRRPIVHVGGEAPGQFGACGCYPAPMRRSIPELQHPPHPLVMVTAYDYPGGRHAEAAGVDLILVGDSLGNVVLGYDSTAPVTLGDMIHHARAVRRGAPDTFMVVDLPFGTYHTGVQDAMRNAVRVIQETGADAIKMEGASPEILSVVQTLTRNGVPVMGHVGLMPQTATAQGGLKVQGKDDGSARATLDGALGLEAAGAFAVVLEVIPARLARLISERLTIPTIGIGAGGGCDGQVLVTHDLLGVYEGEEKKIAKRYAEVGRVAREAIAAYAAEVRGGQFPTKDNSFVMKDDVLDKLY</sequence>
<dbReference type="InterPro" id="IPR015813">
    <property type="entry name" value="Pyrv/PenolPyrv_kinase-like_dom"/>
</dbReference>
<reference evidence="7" key="1">
    <citation type="journal article" date="2019" name="Int. J. Syst. Evol. Microbiol.">
        <title>The Global Catalogue of Microorganisms (GCM) 10K type strain sequencing project: providing services to taxonomists for standard genome sequencing and annotation.</title>
        <authorList>
            <consortium name="The Broad Institute Genomics Platform"/>
            <consortium name="The Broad Institute Genome Sequencing Center for Infectious Disease"/>
            <person name="Wu L."/>
            <person name="Ma J."/>
        </authorList>
    </citation>
    <scope>NUCLEOTIDE SEQUENCE [LARGE SCALE GENOMIC DNA]</scope>
    <source>
        <strain evidence="7">JCM 15443</strain>
    </source>
</reference>
<dbReference type="CDD" id="cd06557">
    <property type="entry name" value="KPHMT-like"/>
    <property type="match status" value="1"/>
</dbReference>
<feature type="binding site" evidence="5">
    <location>
        <begin position="102"/>
        <end position="103"/>
    </location>
    <ligand>
        <name>3-methyl-2-oxobutanoate</name>
        <dbReference type="ChEBI" id="CHEBI:11851"/>
    </ligand>
</feature>
<keyword evidence="5" id="KW-0460">Magnesium</keyword>
<feature type="binding site" evidence="5">
    <location>
        <position position="102"/>
    </location>
    <ligand>
        <name>Mg(2+)</name>
        <dbReference type="ChEBI" id="CHEBI:18420"/>
    </ligand>
</feature>
<keyword evidence="5" id="KW-0963">Cytoplasm</keyword>
<gene>
    <name evidence="5 6" type="primary">panB</name>
    <name evidence="6" type="ORF">GCM10010841_23700</name>
</gene>
<evidence type="ECO:0000256" key="3">
    <source>
        <dbReference type="ARBA" id="ARBA00022655"/>
    </source>
</evidence>
<comment type="catalytic activity">
    <reaction evidence="5">
        <text>(6R)-5,10-methylene-5,6,7,8-tetrahydrofolate + 3-methyl-2-oxobutanoate + H2O = 2-dehydropantoate + (6S)-5,6,7,8-tetrahydrofolate</text>
        <dbReference type="Rhea" id="RHEA:11824"/>
        <dbReference type="ChEBI" id="CHEBI:11561"/>
        <dbReference type="ChEBI" id="CHEBI:11851"/>
        <dbReference type="ChEBI" id="CHEBI:15377"/>
        <dbReference type="ChEBI" id="CHEBI:15636"/>
        <dbReference type="ChEBI" id="CHEBI:57453"/>
        <dbReference type="EC" id="2.1.2.11"/>
    </reaction>
</comment>
<feature type="binding site" evidence="5">
    <location>
        <position position="141"/>
    </location>
    <ligand>
        <name>Mg(2+)</name>
        <dbReference type="ChEBI" id="CHEBI:18420"/>
    </ligand>
</feature>
<dbReference type="EMBL" id="BMOM01000020">
    <property type="protein sequence ID" value="GGM14352.1"/>
    <property type="molecule type" value="Genomic_DNA"/>
</dbReference>
<comment type="cofactor">
    <cofactor evidence="5">
        <name>Mg(2+)</name>
        <dbReference type="ChEBI" id="CHEBI:18420"/>
    </cofactor>
    <text evidence="5">Binds 1 Mg(2+) ion per subunit.</text>
</comment>
<feature type="binding site" evidence="5">
    <location>
        <position position="173"/>
    </location>
    <ligand>
        <name>Mg(2+)</name>
        <dbReference type="ChEBI" id="CHEBI:18420"/>
    </ligand>
</feature>
<feature type="binding site" evidence="5">
    <location>
        <position position="141"/>
    </location>
    <ligand>
        <name>3-methyl-2-oxobutanoate</name>
        <dbReference type="ChEBI" id="CHEBI:11851"/>
    </ligand>
</feature>
<keyword evidence="5" id="KW-0479">Metal-binding</keyword>
<dbReference type="HAMAP" id="MF_00156">
    <property type="entry name" value="PanB"/>
    <property type="match status" value="1"/>
</dbReference>
<proteinExistence type="inferred from homology"/>
<dbReference type="PANTHER" id="PTHR20881">
    <property type="entry name" value="3-METHYL-2-OXOBUTANOATE HYDROXYMETHYLTRANSFERASE"/>
    <property type="match status" value="1"/>
</dbReference>
<evidence type="ECO:0000256" key="5">
    <source>
        <dbReference type="HAMAP-Rule" id="MF_00156"/>
    </source>
</evidence>
<dbReference type="PANTHER" id="PTHR20881:SF0">
    <property type="entry name" value="3-METHYL-2-OXOBUTANOATE HYDROXYMETHYLTRANSFERASE"/>
    <property type="match status" value="1"/>
</dbReference>
<dbReference type="Proteomes" id="UP000661918">
    <property type="component" value="Unassembled WGS sequence"/>
</dbReference>